<reference evidence="3 4" key="1">
    <citation type="submission" date="2017-04" db="EMBL/GenBank/DDBJ databases">
        <authorList>
            <person name="Afonso C.L."/>
            <person name="Miller P.J."/>
            <person name="Scott M.A."/>
            <person name="Spackman E."/>
            <person name="Goraichik I."/>
            <person name="Dimitrov K.M."/>
            <person name="Suarez D.L."/>
            <person name="Swayne D.E."/>
        </authorList>
    </citation>
    <scope>NUCLEOTIDE SEQUENCE [LARGE SCALE GENOMIC DNA]</scope>
    <source>
        <strain evidence="3 4">DSM 23236</strain>
    </source>
</reference>
<evidence type="ECO:0000256" key="2">
    <source>
        <dbReference type="SAM" id="SignalP"/>
    </source>
</evidence>
<name>A0A1W1X3P7_9NEIS</name>
<dbReference type="AlphaFoldDB" id="A0A1W1X3P7"/>
<keyword evidence="3" id="KW-0449">Lipoprotein</keyword>
<dbReference type="SUPFAM" id="SSF89392">
    <property type="entry name" value="Prokaryotic lipoproteins and lipoprotein localization factors"/>
    <property type="match status" value="1"/>
</dbReference>
<proteinExistence type="predicted"/>
<evidence type="ECO:0000256" key="1">
    <source>
        <dbReference type="ARBA" id="ARBA00022729"/>
    </source>
</evidence>
<dbReference type="CDD" id="cd16325">
    <property type="entry name" value="LolA"/>
    <property type="match status" value="1"/>
</dbReference>
<sequence length="199" mass="21842">MRMLLALGLLLLATLAQAGDVVDQVARQLNRQRIASGNFVQVRELVGVKKALRSEGRFVVDKQRGVQWQTAKPFSNTLTIGRQQIVQQDGTQVLMRLSGDKEPAIRTVGTVLFATFAGDFATLQRYFTISGEVRSSDWQLQLVPKDAALGKLIGKLTLDGSAAIAHIRFDAASGDITRIEFRDVRFADQPGADETINTD</sequence>
<evidence type="ECO:0000313" key="3">
    <source>
        <dbReference type="EMBL" id="SMC18584.1"/>
    </source>
</evidence>
<keyword evidence="4" id="KW-1185">Reference proteome</keyword>
<feature type="signal peptide" evidence="2">
    <location>
        <begin position="1"/>
        <end position="18"/>
    </location>
</feature>
<protein>
    <submittedName>
        <fullName evidence="3">Outer membrane lipoprotein-sorting protein</fullName>
    </submittedName>
</protein>
<dbReference type="Gene3D" id="2.50.20.10">
    <property type="entry name" value="Lipoprotein localisation LolA/LolB/LppX"/>
    <property type="match status" value="1"/>
</dbReference>
<gene>
    <name evidence="3" type="ORF">SAMN02745857_00593</name>
</gene>
<dbReference type="InterPro" id="IPR004564">
    <property type="entry name" value="OM_lipoprot_carrier_LolA-like"/>
</dbReference>
<feature type="chain" id="PRO_5013139632" evidence="2">
    <location>
        <begin position="19"/>
        <end position="199"/>
    </location>
</feature>
<dbReference type="OrthoDB" id="7025041at2"/>
<evidence type="ECO:0000313" key="4">
    <source>
        <dbReference type="Proteomes" id="UP000192761"/>
    </source>
</evidence>
<accession>A0A1W1X3P7</accession>
<organism evidence="3 4">
    <name type="scientific">Andreprevotia lacus DSM 23236</name>
    <dbReference type="NCBI Taxonomy" id="1121001"/>
    <lineage>
        <taxon>Bacteria</taxon>
        <taxon>Pseudomonadati</taxon>
        <taxon>Pseudomonadota</taxon>
        <taxon>Betaproteobacteria</taxon>
        <taxon>Neisseriales</taxon>
        <taxon>Chitinibacteraceae</taxon>
        <taxon>Andreprevotia</taxon>
    </lineage>
</organism>
<dbReference type="Pfam" id="PF19574">
    <property type="entry name" value="LolA_3"/>
    <property type="match status" value="1"/>
</dbReference>
<keyword evidence="1 2" id="KW-0732">Signal</keyword>
<dbReference type="Proteomes" id="UP000192761">
    <property type="component" value="Unassembled WGS sequence"/>
</dbReference>
<dbReference type="EMBL" id="FWXD01000002">
    <property type="protein sequence ID" value="SMC18584.1"/>
    <property type="molecule type" value="Genomic_DNA"/>
</dbReference>
<dbReference type="InterPro" id="IPR029046">
    <property type="entry name" value="LolA/LolB/LppX"/>
</dbReference>
<dbReference type="STRING" id="1121001.SAMN02745857_00593"/>